<proteinExistence type="predicted"/>
<keyword evidence="2" id="KW-0614">Plasmid</keyword>
<name>A3FG42_9PSEU</name>
<geneLocation type="plasmid" evidence="2">
    <name>pA387</name>
</geneLocation>
<dbReference type="AlphaFoldDB" id="A3FG42"/>
<evidence type="ECO:0000313" key="2">
    <source>
        <dbReference type="EMBL" id="ABN48425.1"/>
    </source>
</evidence>
<protein>
    <submittedName>
        <fullName evidence="2">ORF9</fullName>
    </submittedName>
</protein>
<sequence>MKGFAGRWCAVSTLGATIPTRPRCGPVLPACDTRTDSPGSTESAILTLKRQPVSDLCVSCGRAPGVPRPTPLRTVHCGPCWAEFGGSPTSPRSARPRRSSGVARPQRPAGMDNEPGR</sequence>
<feature type="compositionally biased region" description="Low complexity" evidence="1">
    <location>
        <begin position="85"/>
        <end position="105"/>
    </location>
</feature>
<organism evidence="2">
    <name type="scientific">Amycolatopsis benzoatilytica</name>
    <dbReference type="NCBI Taxonomy" id="346045"/>
    <lineage>
        <taxon>Bacteria</taxon>
        <taxon>Bacillati</taxon>
        <taxon>Actinomycetota</taxon>
        <taxon>Actinomycetes</taxon>
        <taxon>Pseudonocardiales</taxon>
        <taxon>Pseudonocardiaceae</taxon>
        <taxon>Amycolatopsis</taxon>
    </lineage>
</organism>
<feature type="region of interest" description="Disordered" evidence="1">
    <location>
        <begin position="84"/>
        <end position="117"/>
    </location>
</feature>
<accession>A3FG42</accession>
<dbReference type="EMBL" id="EF375609">
    <property type="protein sequence ID" value="ABN48425.1"/>
    <property type="molecule type" value="Genomic_DNA"/>
</dbReference>
<evidence type="ECO:0000256" key="1">
    <source>
        <dbReference type="SAM" id="MobiDB-lite"/>
    </source>
</evidence>
<reference evidence="2" key="1">
    <citation type="journal article" date="2008" name="J. Basic Microbiol.">
        <title>Nucleotide sequence of plasmid pA387 of Amycolatopsis benzoatilytica and construction of a conjugative shuttle vector.</title>
        <authorList>
            <person name="Malhotra S."/>
            <person name="Majumdar S."/>
            <person name="Kumar M."/>
            <person name="Bhasin V.K."/>
            <person name="Gartemann K.H."/>
            <person name="Lal R."/>
        </authorList>
    </citation>
    <scope>NUCLEOTIDE SEQUENCE</scope>
    <source>
        <strain evidence="2">DSM 43387</strain>
        <plasmid evidence="2">pA387</plasmid>
    </source>
</reference>